<evidence type="ECO:0008006" key="3">
    <source>
        <dbReference type="Google" id="ProtNLM"/>
    </source>
</evidence>
<dbReference type="AlphaFoldDB" id="A2Q135"/>
<evidence type="ECO:0000313" key="2">
    <source>
        <dbReference type="EMBL" id="ABN04847.1"/>
    </source>
</evidence>
<gene>
    <name evidence="2" type="ORF">MtrDRAFT_AC147481g34v2</name>
</gene>
<keyword evidence="1" id="KW-0812">Transmembrane</keyword>
<keyword evidence="1" id="KW-1133">Transmembrane helix</keyword>
<evidence type="ECO:0000256" key="1">
    <source>
        <dbReference type="SAM" id="Phobius"/>
    </source>
</evidence>
<proteinExistence type="predicted"/>
<reference evidence="2" key="2">
    <citation type="submission" date="2007-03" db="EMBL/GenBank/DDBJ databases">
        <authorList>
            <consortium name="The International Medicago Genome Annotation Group"/>
        </authorList>
    </citation>
    <scope>NUCLEOTIDE SEQUENCE</scope>
</reference>
<feature type="transmembrane region" description="Helical" evidence="1">
    <location>
        <begin position="12"/>
        <end position="30"/>
    </location>
</feature>
<keyword evidence="1" id="KW-0472">Membrane</keyword>
<protein>
    <recommendedName>
        <fullName evidence="3">Transmembrane protein</fullName>
    </recommendedName>
</protein>
<accession>A2Q135</accession>
<sequence>MSSPPPDIFVMSSVKVCIFCLLTVIIGVIVDPMVRFTYPPPTSSDPASPST</sequence>
<organism evidence="2">
    <name type="scientific">Medicago truncatula</name>
    <name type="common">Barrel medic</name>
    <name type="synonym">Medicago tribuloides</name>
    <dbReference type="NCBI Taxonomy" id="3880"/>
    <lineage>
        <taxon>Eukaryota</taxon>
        <taxon>Viridiplantae</taxon>
        <taxon>Streptophyta</taxon>
        <taxon>Embryophyta</taxon>
        <taxon>Tracheophyta</taxon>
        <taxon>Spermatophyta</taxon>
        <taxon>Magnoliopsida</taxon>
        <taxon>eudicotyledons</taxon>
        <taxon>Gunneridae</taxon>
        <taxon>Pentapetalae</taxon>
        <taxon>rosids</taxon>
        <taxon>fabids</taxon>
        <taxon>Fabales</taxon>
        <taxon>Fabaceae</taxon>
        <taxon>Papilionoideae</taxon>
        <taxon>50 kb inversion clade</taxon>
        <taxon>NPAAA clade</taxon>
        <taxon>Hologalegina</taxon>
        <taxon>IRL clade</taxon>
        <taxon>Trifolieae</taxon>
        <taxon>Medicago</taxon>
    </lineage>
</organism>
<dbReference type="EMBL" id="AC147481">
    <property type="protein sequence ID" value="ABN04847.1"/>
    <property type="molecule type" value="Genomic_DNA"/>
</dbReference>
<reference evidence="2" key="1">
    <citation type="submission" date="2004-04" db="EMBL/GenBank/DDBJ databases">
        <authorList>
            <person name="Town C.D."/>
        </authorList>
    </citation>
    <scope>NUCLEOTIDE SEQUENCE</scope>
</reference>
<name>A2Q135_MEDTR</name>